<keyword evidence="2" id="KW-1185">Reference proteome</keyword>
<protein>
    <submittedName>
        <fullName evidence="1">Uncharacterized protein</fullName>
    </submittedName>
</protein>
<evidence type="ECO:0000313" key="1">
    <source>
        <dbReference type="EMBL" id="KAA8579592.1"/>
    </source>
</evidence>
<sequence>QPSLRSPLLQFQRWLRCWLALTGCSSNHQKCQAPPSIFQETDSVQMAGAGTQVELPQVRKTIDCIPCNVLVTPPGGDGRNRVPPPATFLASFEVQ</sequence>
<dbReference type="EMBL" id="VOFY01000024">
    <property type="protein sequence ID" value="KAA8579592.1"/>
    <property type="molecule type" value="Genomic_DNA"/>
</dbReference>
<evidence type="ECO:0000313" key="2">
    <source>
        <dbReference type="Proteomes" id="UP000327493"/>
    </source>
</evidence>
<accession>A0A5J5CCT9</accession>
<dbReference type="Proteomes" id="UP000327493">
    <property type="component" value="Chromosome 24"/>
</dbReference>
<gene>
    <name evidence="1" type="ORF">FQN60_006685</name>
</gene>
<dbReference type="AlphaFoldDB" id="A0A5J5CCT9"/>
<organism evidence="1 2">
    <name type="scientific">Etheostoma spectabile</name>
    <name type="common">orangethroat darter</name>
    <dbReference type="NCBI Taxonomy" id="54343"/>
    <lineage>
        <taxon>Eukaryota</taxon>
        <taxon>Metazoa</taxon>
        <taxon>Chordata</taxon>
        <taxon>Craniata</taxon>
        <taxon>Vertebrata</taxon>
        <taxon>Euteleostomi</taxon>
        <taxon>Actinopterygii</taxon>
        <taxon>Neopterygii</taxon>
        <taxon>Teleostei</taxon>
        <taxon>Neoteleostei</taxon>
        <taxon>Acanthomorphata</taxon>
        <taxon>Eupercaria</taxon>
        <taxon>Perciformes</taxon>
        <taxon>Percoidei</taxon>
        <taxon>Percidae</taxon>
        <taxon>Etheostomatinae</taxon>
        <taxon>Etheostoma</taxon>
    </lineage>
</organism>
<proteinExistence type="predicted"/>
<comment type="caution">
    <text evidence="1">The sequence shown here is derived from an EMBL/GenBank/DDBJ whole genome shotgun (WGS) entry which is preliminary data.</text>
</comment>
<reference evidence="1 2" key="1">
    <citation type="submission" date="2019-08" db="EMBL/GenBank/DDBJ databases">
        <title>A chromosome-level genome assembly, high-density linkage maps, and genome scans reveal the genomic architecture of hybrid incompatibilities underlying speciation via character displacement in darters (Percidae: Etheostominae).</title>
        <authorList>
            <person name="Moran R.L."/>
            <person name="Catchen J.M."/>
            <person name="Fuller R.C."/>
        </authorList>
    </citation>
    <scope>NUCLEOTIDE SEQUENCE [LARGE SCALE GENOMIC DNA]</scope>
    <source>
        <strain evidence="1">EspeVRDwgs_2016</strain>
        <tissue evidence="1">Muscle</tissue>
    </source>
</reference>
<feature type="non-terminal residue" evidence="1">
    <location>
        <position position="1"/>
    </location>
</feature>
<name>A0A5J5CCT9_9PERO</name>